<keyword evidence="1" id="KW-0732">Signal</keyword>
<accession>A0A2M9BLH5</accession>
<dbReference type="RefSeq" id="WP_100334555.1">
    <property type="nucleotide sequence ID" value="NZ_PGFA01000001.1"/>
</dbReference>
<comment type="caution">
    <text evidence="3">The sequence shown here is derived from an EMBL/GenBank/DDBJ whole genome shotgun (WGS) entry which is preliminary data.</text>
</comment>
<dbReference type="AlphaFoldDB" id="A0A2M9BLH5"/>
<dbReference type="Gene3D" id="2.40.128.720">
    <property type="match status" value="3"/>
</dbReference>
<feature type="signal peptide" evidence="1">
    <location>
        <begin position="1"/>
        <end position="21"/>
    </location>
</feature>
<dbReference type="OrthoDB" id="863842at2"/>
<evidence type="ECO:0000256" key="1">
    <source>
        <dbReference type="SAM" id="SignalP"/>
    </source>
</evidence>
<dbReference type="Pfam" id="PF18962">
    <property type="entry name" value="Por_Secre_tail"/>
    <property type="match status" value="1"/>
</dbReference>
<feature type="chain" id="PRO_5014721662" evidence="1">
    <location>
        <begin position="22"/>
        <end position="483"/>
    </location>
</feature>
<feature type="domain" description="Secretion system C-terminal sorting" evidence="2">
    <location>
        <begin position="404"/>
        <end position="481"/>
    </location>
</feature>
<reference evidence="3 4" key="1">
    <citation type="submission" date="2017-11" db="EMBL/GenBank/DDBJ databases">
        <title>Genomic Encyclopedia of Archaeal and Bacterial Type Strains, Phase II (KMG-II): From Individual Species to Whole Genera.</title>
        <authorList>
            <person name="Goeker M."/>
        </authorList>
    </citation>
    <scope>NUCLEOTIDE SEQUENCE [LARGE SCALE GENOMIC DNA]</scope>
    <source>
        <strain evidence="3 4">DSM 11115</strain>
    </source>
</reference>
<evidence type="ECO:0000313" key="4">
    <source>
        <dbReference type="Proteomes" id="UP000228535"/>
    </source>
</evidence>
<dbReference type="EMBL" id="PGFA01000001">
    <property type="protein sequence ID" value="PJJ58804.1"/>
    <property type="molecule type" value="Genomic_DNA"/>
</dbReference>
<dbReference type="NCBIfam" id="TIGR04183">
    <property type="entry name" value="Por_Secre_tail"/>
    <property type="match status" value="1"/>
</dbReference>
<sequence>MKKPLLLLLATLGASWSSAQAQTALAELTQAAAQRQFVPRNPLDVPFNAADAARSTTVRRNTRSTGYNWITSSNQWTSAPNSTALTYTAQALLQQAISVDSATRAPLNRLTYTYNPTGQATTSLTENWVNSAWQNSSQTNWTYDAQGRMLSQTSQTWTNGAWVNTFQYLYGYDAQGKMTSYSTLTWTNGAWKITSGYQIMTTYDTQNRLTEEMQSNWNSTSQVYGPSTRYQYTYSGTSALYSSYVLQTWVNTAWANASRATNFIYDTQNRLTYYENQSWSNNAWALSSRTTTTYAAGSNNNVTVTQSLAGTSWVDNSRTTRTYDAQGNQLNFYVEIWTNNAWQPTSGQRYFDAFNSNNDIIRRLYQRVDATNHVFVNANKFYYYDYQSFVLAARPGSLAAQVALYPNPASRTATLQLSGLQQAGAAAHVMVLNSLGQPVQHRQVRAQAGTLSLSLDLSSLPAGLYSVQVQTAEGATVQRLVKE</sequence>
<name>A0A2M9BLH5_9BACT</name>
<dbReference type="Proteomes" id="UP000228535">
    <property type="component" value="Unassembled WGS sequence"/>
</dbReference>
<proteinExistence type="predicted"/>
<evidence type="ECO:0000259" key="2">
    <source>
        <dbReference type="Pfam" id="PF18962"/>
    </source>
</evidence>
<gene>
    <name evidence="3" type="ORF">CLV45_0214</name>
</gene>
<protein>
    <submittedName>
        <fullName evidence="3">Putative secreted protein (Por secretion system target)</fullName>
    </submittedName>
</protein>
<organism evidence="3 4">
    <name type="scientific">Hymenobacter chitinivorans DSM 11115</name>
    <dbReference type="NCBI Taxonomy" id="1121954"/>
    <lineage>
        <taxon>Bacteria</taxon>
        <taxon>Pseudomonadati</taxon>
        <taxon>Bacteroidota</taxon>
        <taxon>Cytophagia</taxon>
        <taxon>Cytophagales</taxon>
        <taxon>Hymenobacteraceae</taxon>
        <taxon>Hymenobacter</taxon>
    </lineage>
</organism>
<keyword evidence="4" id="KW-1185">Reference proteome</keyword>
<dbReference type="InterPro" id="IPR026444">
    <property type="entry name" value="Secre_tail"/>
</dbReference>
<evidence type="ECO:0000313" key="3">
    <source>
        <dbReference type="EMBL" id="PJJ58804.1"/>
    </source>
</evidence>